<dbReference type="STRING" id="1797690.A3B23_00865"/>
<dbReference type="AlphaFoldDB" id="A0A1G1Z764"/>
<evidence type="ECO:0000313" key="1">
    <source>
        <dbReference type="EMBL" id="OGY59497.1"/>
    </source>
</evidence>
<organism evidence="1 2">
    <name type="scientific">Candidatus Colwellbacteria bacterium RIFCSPLOWO2_01_FULL_48_10</name>
    <dbReference type="NCBI Taxonomy" id="1797690"/>
    <lineage>
        <taxon>Bacteria</taxon>
        <taxon>Candidatus Colwelliibacteriota</taxon>
    </lineage>
</organism>
<gene>
    <name evidence="1" type="ORF">A3B23_00865</name>
</gene>
<name>A0A1G1Z764_9BACT</name>
<accession>A0A1G1Z764</accession>
<evidence type="ECO:0008006" key="3">
    <source>
        <dbReference type="Google" id="ProtNLM"/>
    </source>
</evidence>
<reference evidence="1 2" key="1">
    <citation type="journal article" date="2016" name="Nat. Commun.">
        <title>Thousands of microbial genomes shed light on interconnected biogeochemical processes in an aquifer system.</title>
        <authorList>
            <person name="Anantharaman K."/>
            <person name="Brown C.T."/>
            <person name="Hug L.A."/>
            <person name="Sharon I."/>
            <person name="Castelle C.J."/>
            <person name="Probst A.J."/>
            <person name="Thomas B.C."/>
            <person name="Singh A."/>
            <person name="Wilkins M.J."/>
            <person name="Karaoz U."/>
            <person name="Brodie E.L."/>
            <person name="Williams K.H."/>
            <person name="Hubbard S.S."/>
            <person name="Banfield J.F."/>
        </authorList>
    </citation>
    <scope>NUCLEOTIDE SEQUENCE [LARGE SCALE GENOMIC DNA]</scope>
</reference>
<dbReference type="Proteomes" id="UP000178744">
    <property type="component" value="Unassembled WGS sequence"/>
</dbReference>
<protein>
    <recommendedName>
        <fullName evidence="3">Rubredoxin-like domain-containing protein</fullName>
    </recommendedName>
</protein>
<dbReference type="EMBL" id="MHIY01000023">
    <property type="protein sequence ID" value="OGY59497.1"/>
    <property type="molecule type" value="Genomic_DNA"/>
</dbReference>
<sequence length="64" mass="7029">MFLTGETMGDLDDVADSSGYVCEECRFEGDQDKFFPDKAGLGVPPKCPQCKSGKLRIKTLKVLL</sequence>
<evidence type="ECO:0000313" key="2">
    <source>
        <dbReference type="Proteomes" id="UP000178744"/>
    </source>
</evidence>
<proteinExistence type="predicted"/>
<comment type="caution">
    <text evidence="1">The sequence shown here is derived from an EMBL/GenBank/DDBJ whole genome shotgun (WGS) entry which is preliminary data.</text>
</comment>